<dbReference type="GO" id="GO:0005543">
    <property type="term" value="F:phospholipid binding"/>
    <property type="evidence" value="ECO:0007669"/>
    <property type="project" value="TreeGrafter"/>
</dbReference>
<dbReference type="GO" id="GO:0009245">
    <property type="term" value="P:lipid A biosynthetic process"/>
    <property type="evidence" value="ECO:0007669"/>
    <property type="project" value="UniProtKB-UniRule"/>
</dbReference>
<dbReference type="UniPathway" id="UPA00973"/>
<evidence type="ECO:0000313" key="12">
    <source>
        <dbReference type="EMBL" id="CDH46049.1"/>
    </source>
</evidence>
<evidence type="ECO:0000256" key="10">
    <source>
        <dbReference type="ARBA" id="ARBA00048975"/>
    </source>
</evidence>
<comment type="catalytic activity">
    <reaction evidence="10 11">
        <text>a lipid X + a UDP-2-N,3-O-bis[(3R)-3-hydroxyacyl]-alpha-D-glucosamine = a lipid A disaccharide + UDP + H(+)</text>
        <dbReference type="Rhea" id="RHEA:67828"/>
        <dbReference type="ChEBI" id="CHEBI:15378"/>
        <dbReference type="ChEBI" id="CHEBI:58223"/>
        <dbReference type="ChEBI" id="CHEBI:137748"/>
        <dbReference type="ChEBI" id="CHEBI:176338"/>
        <dbReference type="ChEBI" id="CHEBI:176343"/>
        <dbReference type="EC" id="2.4.1.182"/>
    </reaction>
</comment>
<keyword evidence="8 11" id="KW-0808">Transferase</keyword>
<dbReference type="PANTHER" id="PTHR30372:SF4">
    <property type="entry name" value="LIPID-A-DISACCHARIDE SYNTHASE, MITOCHONDRIAL-RELATED"/>
    <property type="match status" value="1"/>
</dbReference>
<dbReference type="EC" id="2.4.1.182" evidence="3 11"/>
<organism evidence="12 13">
    <name type="scientific">Candidatus Contendobacter odensis Run_B_J11</name>
    <dbReference type="NCBI Taxonomy" id="1400861"/>
    <lineage>
        <taxon>Bacteria</taxon>
        <taxon>Pseudomonadati</taxon>
        <taxon>Pseudomonadota</taxon>
        <taxon>Gammaproteobacteria</taxon>
        <taxon>Candidatus Competibacteraceae</taxon>
        <taxon>Candidatus Contendibacter</taxon>
    </lineage>
</organism>
<comment type="similarity">
    <text evidence="2 11">Belongs to the LpxB family.</text>
</comment>
<evidence type="ECO:0000256" key="2">
    <source>
        <dbReference type="ARBA" id="ARBA00007868"/>
    </source>
</evidence>
<evidence type="ECO:0000256" key="9">
    <source>
        <dbReference type="ARBA" id="ARBA00023098"/>
    </source>
</evidence>
<comment type="caution">
    <text evidence="12">The sequence shown here is derived from an EMBL/GenBank/DDBJ whole genome shotgun (WGS) entry which is preliminary data.</text>
</comment>
<protein>
    <recommendedName>
        <fullName evidence="4 11">Lipid-A-disaccharide synthase</fullName>
        <ecNumber evidence="3 11">2.4.1.182</ecNumber>
    </recommendedName>
</protein>
<reference evidence="12 13" key="1">
    <citation type="journal article" date="2014" name="ISME J.">
        <title>Candidatus Competibacter-lineage genomes retrieved from metagenomes reveal functional metabolic diversity.</title>
        <authorList>
            <person name="McIlroy S.J."/>
            <person name="Albertsen M."/>
            <person name="Andresen E.K."/>
            <person name="Saunders A.M."/>
            <person name="Kristiansen R."/>
            <person name="Stokholm-Bjerregaard M."/>
            <person name="Nielsen K.L."/>
            <person name="Nielsen P.H."/>
        </authorList>
    </citation>
    <scope>NUCLEOTIDE SEQUENCE [LARGE SCALE GENOMIC DNA]</scope>
    <source>
        <strain evidence="12 13">Run_B_J11</strain>
    </source>
</reference>
<dbReference type="Proteomes" id="UP000019184">
    <property type="component" value="Unassembled WGS sequence"/>
</dbReference>
<evidence type="ECO:0000256" key="6">
    <source>
        <dbReference type="ARBA" id="ARBA00022556"/>
    </source>
</evidence>
<dbReference type="PANTHER" id="PTHR30372">
    <property type="entry name" value="LIPID-A-DISACCHARIDE SYNTHASE"/>
    <property type="match status" value="1"/>
</dbReference>
<dbReference type="RefSeq" id="WP_034434464.1">
    <property type="nucleotide sequence ID" value="NZ_CBTK010000248.1"/>
</dbReference>
<evidence type="ECO:0000256" key="8">
    <source>
        <dbReference type="ARBA" id="ARBA00022679"/>
    </source>
</evidence>
<dbReference type="GO" id="GO:0016020">
    <property type="term" value="C:membrane"/>
    <property type="evidence" value="ECO:0007669"/>
    <property type="project" value="GOC"/>
</dbReference>
<dbReference type="Pfam" id="PF02684">
    <property type="entry name" value="LpxB"/>
    <property type="match status" value="1"/>
</dbReference>
<dbReference type="HAMAP" id="MF_00392">
    <property type="entry name" value="LpxB"/>
    <property type="match status" value="1"/>
</dbReference>
<evidence type="ECO:0000256" key="5">
    <source>
        <dbReference type="ARBA" id="ARBA00022516"/>
    </source>
</evidence>
<dbReference type="GO" id="GO:0008915">
    <property type="term" value="F:lipid-A-disaccharide synthase activity"/>
    <property type="evidence" value="ECO:0007669"/>
    <property type="project" value="UniProtKB-UniRule"/>
</dbReference>
<sequence length="380" mass="41521">MQIAIVAGELSGDLLGAGLIAALKTRYPHARFTGIGGPEMLAQGFSSVVPMERLAVMGLVEVLRHLPELLGIRHQLYQRLRSDPPAVFIGIDAPDFNLTLERRLCTCGIPTVHYVSPSVWAWRPWRVRKIARSVDLMLTLLPFEAAFYQDHGVPVRYVGHPLADTIPMRSDAVAARQALDLVLPAATRIVALLPGSRIGEVSRLGALLLDTAIWLHTQRPDLHFLMPAATPQLHEMLLGMKAERAPALPLTLIQGQSRKAMTAADTVLLASGTATLEAMLLKRPMVVAYRVAPVTAWIARRLVTISNFALPNLLAGRELVPEFIQEVATVENLGLAVLHWLDDPAAGGQLVAEFDVLHRLLRRDASTQAADAIGELLDQR</sequence>
<evidence type="ECO:0000256" key="11">
    <source>
        <dbReference type="HAMAP-Rule" id="MF_00392"/>
    </source>
</evidence>
<comment type="function">
    <text evidence="1 11">Condensation of UDP-2,3-diacylglucosamine and 2,3-diacylglucosamine-1-phosphate to form lipid A disaccharide, a precursor of lipid A, a phosphorylated glycolipid that anchors the lipopolysaccharide to the outer membrane of the cell.</text>
</comment>
<dbReference type="InterPro" id="IPR003835">
    <property type="entry name" value="Glyco_trans_19"/>
</dbReference>
<dbReference type="AlphaFoldDB" id="A0A7U7GDY3"/>
<keyword evidence="13" id="KW-1185">Reference proteome</keyword>
<dbReference type="OrthoDB" id="9801642at2"/>
<keyword evidence="6 11" id="KW-0441">Lipid A biosynthesis</keyword>
<keyword evidence="5 11" id="KW-0444">Lipid biosynthesis</keyword>
<evidence type="ECO:0000313" key="13">
    <source>
        <dbReference type="Proteomes" id="UP000019184"/>
    </source>
</evidence>
<gene>
    <name evidence="11 12" type="primary">lpxB</name>
    <name evidence="12" type="ORF">BN874_340009</name>
</gene>
<keyword evidence="7 11" id="KW-0328">Glycosyltransferase</keyword>
<dbReference type="EMBL" id="CBTK010000248">
    <property type="protein sequence ID" value="CDH46049.1"/>
    <property type="molecule type" value="Genomic_DNA"/>
</dbReference>
<evidence type="ECO:0000256" key="7">
    <source>
        <dbReference type="ARBA" id="ARBA00022676"/>
    </source>
</evidence>
<dbReference type="NCBIfam" id="TIGR00215">
    <property type="entry name" value="lpxB"/>
    <property type="match status" value="1"/>
</dbReference>
<dbReference type="SUPFAM" id="SSF53756">
    <property type="entry name" value="UDP-Glycosyltransferase/glycogen phosphorylase"/>
    <property type="match status" value="1"/>
</dbReference>
<evidence type="ECO:0000256" key="4">
    <source>
        <dbReference type="ARBA" id="ARBA00020902"/>
    </source>
</evidence>
<keyword evidence="9 11" id="KW-0443">Lipid metabolism</keyword>
<evidence type="ECO:0000256" key="3">
    <source>
        <dbReference type="ARBA" id="ARBA00012687"/>
    </source>
</evidence>
<accession>A0A7U7GDY3</accession>
<evidence type="ECO:0000256" key="1">
    <source>
        <dbReference type="ARBA" id="ARBA00002056"/>
    </source>
</evidence>
<comment type="pathway">
    <text evidence="11">Bacterial outer membrane biogenesis; LPS lipid A biosynthesis.</text>
</comment>
<name>A0A7U7GDY3_9GAMM</name>
<proteinExistence type="inferred from homology"/>